<evidence type="ECO:0000256" key="8">
    <source>
        <dbReference type="RuleBase" id="RU364072"/>
    </source>
</evidence>
<evidence type="ECO:0000256" key="2">
    <source>
        <dbReference type="ARBA" id="ARBA00017562"/>
    </source>
</evidence>
<dbReference type="GO" id="GO:0006633">
    <property type="term" value="P:fatty acid biosynthetic process"/>
    <property type="evidence" value="ECO:0007669"/>
    <property type="project" value="UniProtKB-UniPathway"/>
</dbReference>
<evidence type="ECO:0000256" key="6">
    <source>
        <dbReference type="ARBA" id="ARBA00023160"/>
    </source>
</evidence>
<feature type="domain" description="Lipoyl-binding" evidence="10">
    <location>
        <begin position="66"/>
        <end position="142"/>
    </location>
</feature>
<dbReference type="CDD" id="cd06850">
    <property type="entry name" value="biotinyl_domain"/>
    <property type="match status" value="1"/>
</dbReference>
<dbReference type="PRINTS" id="PR01071">
    <property type="entry name" value="ACOABIOTINCC"/>
</dbReference>
<keyword evidence="5 8" id="KW-0443">Lipid metabolism</keyword>
<dbReference type="UniPathway" id="UPA00094"/>
<dbReference type="SUPFAM" id="SSF51230">
    <property type="entry name" value="Single hybrid motif"/>
    <property type="match status" value="1"/>
</dbReference>
<accession>A0A514LGZ2</accession>
<evidence type="ECO:0000313" key="11">
    <source>
        <dbReference type="EMBL" id="QDI91116.1"/>
    </source>
</evidence>
<keyword evidence="7 8" id="KW-0092">Biotin</keyword>
<keyword evidence="3 8" id="KW-0444">Lipid biosynthesis</keyword>
<dbReference type="GO" id="GO:0003989">
    <property type="term" value="F:acetyl-CoA carboxylase activity"/>
    <property type="evidence" value="ECO:0007669"/>
    <property type="project" value="InterPro"/>
</dbReference>
<keyword evidence="4 8" id="KW-0276">Fatty acid metabolism</keyword>
<comment type="function">
    <text evidence="8">This protein is a component of the acetyl coenzyme A carboxylase complex; first, biotin carboxylase catalyzes the carboxylation of the carrier protein and then the transcarboxylase transfers the carboxyl group to form malonyl-CoA.</text>
</comment>
<gene>
    <name evidence="11" type="ORF">EPH95_07910</name>
</gene>
<dbReference type="PANTHER" id="PTHR45266:SF3">
    <property type="entry name" value="OXALOACETATE DECARBOXYLASE ALPHA CHAIN"/>
    <property type="match status" value="1"/>
</dbReference>
<evidence type="ECO:0000256" key="3">
    <source>
        <dbReference type="ARBA" id="ARBA00022516"/>
    </source>
</evidence>
<evidence type="ECO:0000256" key="1">
    <source>
        <dbReference type="ARBA" id="ARBA00005194"/>
    </source>
</evidence>
<feature type="region of interest" description="Disordered" evidence="9">
    <location>
        <begin position="42"/>
        <end position="66"/>
    </location>
</feature>
<dbReference type="InterPro" id="IPR001882">
    <property type="entry name" value="Biotin_BS"/>
</dbReference>
<dbReference type="EMBL" id="CP035485">
    <property type="protein sequence ID" value="QDI91116.1"/>
    <property type="molecule type" value="Genomic_DNA"/>
</dbReference>
<dbReference type="AlphaFoldDB" id="A0A514LGZ2"/>
<dbReference type="RefSeq" id="WP_142088892.1">
    <property type="nucleotide sequence ID" value="NZ_CP035485.1"/>
</dbReference>
<dbReference type="PROSITE" id="PS50968">
    <property type="entry name" value="BIOTINYL_LIPOYL"/>
    <property type="match status" value="1"/>
</dbReference>
<organism evidence="11 12">
    <name type="scientific">Salicibibacter halophilus</name>
    <dbReference type="NCBI Taxonomy" id="2502791"/>
    <lineage>
        <taxon>Bacteria</taxon>
        <taxon>Bacillati</taxon>
        <taxon>Bacillota</taxon>
        <taxon>Bacilli</taxon>
        <taxon>Bacillales</taxon>
        <taxon>Bacillaceae</taxon>
        <taxon>Salicibibacter</taxon>
    </lineage>
</organism>
<sequence length="144" mass="16121">MYSVEEIQALMKSLNEQGLERVKIKNGEMEVELLKSGEASALSRKTETKIEEKNEEEVSSNEDTDVHTIKSSTVGTFYRASEPNAEPFVKEGDYVSNDTVVGVVEAMKLFNEISADVEGEITEVLVEDGTFVEYEDELFKVRKG</sequence>
<feature type="compositionally biased region" description="Acidic residues" evidence="9">
    <location>
        <begin position="53"/>
        <end position="63"/>
    </location>
</feature>
<evidence type="ECO:0000256" key="9">
    <source>
        <dbReference type="SAM" id="MobiDB-lite"/>
    </source>
</evidence>
<evidence type="ECO:0000313" key="12">
    <source>
        <dbReference type="Proteomes" id="UP000319756"/>
    </source>
</evidence>
<dbReference type="InterPro" id="IPR011053">
    <property type="entry name" value="Single_hybrid_motif"/>
</dbReference>
<protein>
    <recommendedName>
        <fullName evidence="2 8">Biotin carboxyl carrier protein of acetyl-CoA carboxylase</fullName>
    </recommendedName>
</protein>
<keyword evidence="12" id="KW-1185">Reference proteome</keyword>
<name>A0A514LGZ2_9BACI</name>
<dbReference type="Pfam" id="PF00364">
    <property type="entry name" value="Biotin_lipoyl"/>
    <property type="match status" value="1"/>
</dbReference>
<keyword evidence="6 8" id="KW-0275">Fatty acid biosynthesis</keyword>
<dbReference type="InterPro" id="IPR000089">
    <property type="entry name" value="Biotin_lipoyl"/>
</dbReference>
<dbReference type="Proteomes" id="UP000319756">
    <property type="component" value="Chromosome"/>
</dbReference>
<evidence type="ECO:0000256" key="4">
    <source>
        <dbReference type="ARBA" id="ARBA00022832"/>
    </source>
</evidence>
<dbReference type="PANTHER" id="PTHR45266">
    <property type="entry name" value="OXALOACETATE DECARBOXYLASE ALPHA CHAIN"/>
    <property type="match status" value="1"/>
</dbReference>
<evidence type="ECO:0000256" key="5">
    <source>
        <dbReference type="ARBA" id="ARBA00023098"/>
    </source>
</evidence>
<comment type="pathway">
    <text evidence="1 8">Lipid metabolism; fatty acid biosynthesis.</text>
</comment>
<proteinExistence type="predicted"/>
<dbReference type="InterPro" id="IPR001249">
    <property type="entry name" value="AcCoA_biotinCC"/>
</dbReference>
<dbReference type="OrthoDB" id="9811735at2"/>
<reference evidence="12" key="1">
    <citation type="submission" date="2019-01" db="EMBL/GenBank/DDBJ databases">
        <title>Genomic analysis of Salicibibacter sp. NKC3-5.</title>
        <authorList>
            <person name="Oh Y.J."/>
        </authorList>
    </citation>
    <scope>NUCLEOTIDE SEQUENCE [LARGE SCALE GENOMIC DNA]</scope>
    <source>
        <strain evidence="12">NKC3-5</strain>
    </source>
</reference>
<dbReference type="Gene3D" id="2.40.50.100">
    <property type="match status" value="1"/>
</dbReference>
<evidence type="ECO:0000259" key="10">
    <source>
        <dbReference type="PROSITE" id="PS50968"/>
    </source>
</evidence>
<dbReference type="KEGG" id="sale:EPH95_07910"/>
<dbReference type="GO" id="GO:0009317">
    <property type="term" value="C:acetyl-CoA carboxylase complex"/>
    <property type="evidence" value="ECO:0007669"/>
    <property type="project" value="InterPro"/>
</dbReference>
<dbReference type="InterPro" id="IPR050709">
    <property type="entry name" value="Biotin_Carboxyl_Carrier/Decarb"/>
</dbReference>
<evidence type="ECO:0000256" key="7">
    <source>
        <dbReference type="ARBA" id="ARBA00023267"/>
    </source>
</evidence>
<dbReference type="PROSITE" id="PS00188">
    <property type="entry name" value="BIOTIN"/>
    <property type="match status" value="1"/>
</dbReference>